<accession>A0A392W4W4</accession>
<dbReference type="AlphaFoldDB" id="A0A392W4W4"/>
<sequence length="43" mass="4726">GAIPETGEGVVFEAYVLSRGGKIFEGSRRCVCYVYIVENGRED</sequence>
<organism evidence="1 2">
    <name type="scientific">Trifolium medium</name>
    <dbReference type="NCBI Taxonomy" id="97028"/>
    <lineage>
        <taxon>Eukaryota</taxon>
        <taxon>Viridiplantae</taxon>
        <taxon>Streptophyta</taxon>
        <taxon>Embryophyta</taxon>
        <taxon>Tracheophyta</taxon>
        <taxon>Spermatophyta</taxon>
        <taxon>Magnoliopsida</taxon>
        <taxon>eudicotyledons</taxon>
        <taxon>Gunneridae</taxon>
        <taxon>Pentapetalae</taxon>
        <taxon>rosids</taxon>
        <taxon>fabids</taxon>
        <taxon>Fabales</taxon>
        <taxon>Fabaceae</taxon>
        <taxon>Papilionoideae</taxon>
        <taxon>50 kb inversion clade</taxon>
        <taxon>NPAAA clade</taxon>
        <taxon>Hologalegina</taxon>
        <taxon>IRL clade</taxon>
        <taxon>Trifolieae</taxon>
        <taxon>Trifolium</taxon>
    </lineage>
</organism>
<evidence type="ECO:0000313" key="1">
    <source>
        <dbReference type="EMBL" id="MCI94789.1"/>
    </source>
</evidence>
<dbReference type="Proteomes" id="UP000265520">
    <property type="component" value="Unassembled WGS sequence"/>
</dbReference>
<dbReference type="EMBL" id="LXQA011366501">
    <property type="protein sequence ID" value="MCI94789.1"/>
    <property type="molecule type" value="Genomic_DNA"/>
</dbReference>
<feature type="non-terminal residue" evidence="1">
    <location>
        <position position="1"/>
    </location>
</feature>
<evidence type="ECO:0000313" key="2">
    <source>
        <dbReference type="Proteomes" id="UP000265520"/>
    </source>
</evidence>
<keyword evidence="2" id="KW-1185">Reference proteome</keyword>
<proteinExistence type="predicted"/>
<reference evidence="1 2" key="1">
    <citation type="journal article" date="2018" name="Front. Plant Sci.">
        <title>Red Clover (Trifolium pratense) and Zigzag Clover (T. medium) - A Picture of Genomic Similarities and Differences.</title>
        <authorList>
            <person name="Dluhosova J."/>
            <person name="Istvanek J."/>
            <person name="Nedelnik J."/>
            <person name="Repkova J."/>
        </authorList>
    </citation>
    <scope>NUCLEOTIDE SEQUENCE [LARGE SCALE GENOMIC DNA]</scope>
    <source>
        <strain evidence="2">cv. 10/8</strain>
        <tissue evidence="1">Leaf</tissue>
    </source>
</reference>
<comment type="caution">
    <text evidence="1">The sequence shown here is derived from an EMBL/GenBank/DDBJ whole genome shotgun (WGS) entry which is preliminary data.</text>
</comment>
<protein>
    <submittedName>
        <fullName evidence="1">Uncharacterized protein</fullName>
    </submittedName>
</protein>
<name>A0A392W4W4_9FABA</name>